<dbReference type="PANTHER" id="PTHR34574">
    <property type="entry name" value="CALCIUM-BINDING EF-HAND FAMILY PROTEIN-RELATED"/>
    <property type="match status" value="1"/>
</dbReference>
<name>A0ABP0V4H3_9BRYO</name>
<dbReference type="PROSITE" id="PS50222">
    <property type="entry name" value="EF_HAND_2"/>
    <property type="match status" value="2"/>
</dbReference>
<feature type="domain" description="EF-hand" evidence="2">
    <location>
        <begin position="83"/>
        <end position="118"/>
    </location>
</feature>
<dbReference type="InterPro" id="IPR011992">
    <property type="entry name" value="EF-hand-dom_pair"/>
</dbReference>
<evidence type="ECO:0000259" key="2">
    <source>
        <dbReference type="PROSITE" id="PS50222"/>
    </source>
</evidence>
<feature type="domain" description="EF-hand" evidence="2">
    <location>
        <begin position="34"/>
        <end position="69"/>
    </location>
</feature>
<protein>
    <recommendedName>
        <fullName evidence="2">EF-hand domain-containing protein</fullName>
    </recommendedName>
</protein>
<dbReference type="InterPro" id="IPR018247">
    <property type="entry name" value="EF_Hand_1_Ca_BS"/>
</dbReference>
<dbReference type="EMBL" id="OZ019901">
    <property type="protein sequence ID" value="CAK9237422.1"/>
    <property type="molecule type" value="Genomic_DNA"/>
</dbReference>
<sequence>MEPKEALNEQAQQLGSVVVLDGSTVRDFAMDEEAFNAVADKLFVSLDQNGDGVLSRAEIRPAFERLNLVEMHFGGPVTKTPDQLNTLYDSVFEAFDTDHNNTVDLTEFRSQVKDILLAIADGLGFAPLTMVVEHGSLLENAVVHETHATVASGHAANKNTVTPSPVTSGA</sequence>
<evidence type="ECO:0000313" key="4">
    <source>
        <dbReference type="Proteomes" id="UP001497512"/>
    </source>
</evidence>
<evidence type="ECO:0000313" key="3">
    <source>
        <dbReference type="EMBL" id="CAK9237422.1"/>
    </source>
</evidence>
<proteinExistence type="predicted"/>
<dbReference type="SUPFAM" id="SSF47473">
    <property type="entry name" value="EF-hand"/>
    <property type="match status" value="1"/>
</dbReference>
<organism evidence="3 4">
    <name type="scientific">Sphagnum troendelagicum</name>
    <dbReference type="NCBI Taxonomy" id="128251"/>
    <lineage>
        <taxon>Eukaryota</taxon>
        <taxon>Viridiplantae</taxon>
        <taxon>Streptophyta</taxon>
        <taxon>Embryophyta</taxon>
        <taxon>Bryophyta</taxon>
        <taxon>Sphagnophytina</taxon>
        <taxon>Sphagnopsida</taxon>
        <taxon>Sphagnales</taxon>
        <taxon>Sphagnaceae</taxon>
        <taxon>Sphagnum</taxon>
    </lineage>
</organism>
<dbReference type="PROSITE" id="PS00018">
    <property type="entry name" value="EF_HAND_1"/>
    <property type="match status" value="2"/>
</dbReference>
<dbReference type="SMART" id="SM00054">
    <property type="entry name" value="EFh"/>
    <property type="match status" value="2"/>
</dbReference>
<reference evidence="3" key="1">
    <citation type="submission" date="2024-02" db="EMBL/GenBank/DDBJ databases">
        <authorList>
            <consortium name="ELIXIR-Norway"/>
            <consortium name="Elixir Norway"/>
        </authorList>
    </citation>
    <scope>NUCLEOTIDE SEQUENCE</scope>
</reference>
<evidence type="ECO:0000256" key="1">
    <source>
        <dbReference type="ARBA" id="ARBA00022837"/>
    </source>
</evidence>
<accession>A0ABP0V4H3</accession>
<keyword evidence="1" id="KW-0106">Calcium</keyword>
<gene>
    <name evidence="3" type="ORF">CSSPTR1EN2_LOCUS23695</name>
</gene>
<dbReference type="Proteomes" id="UP001497512">
    <property type="component" value="Chromosome 9"/>
</dbReference>
<dbReference type="Pfam" id="PF13499">
    <property type="entry name" value="EF-hand_7"/>
    <property type="match status" value="1"/>
</dbReference>
<dbReference type="PANTHER" id="PTHR34574:SF5">
    <property type="entry name" value="CALCIUM-BINDING EF-HAND FAMILY PROTEIN"/>
    <property type="match status" value="1"/>
</dbReference>
<dbReference type="Gene3D" id="1.10.238.10">
    <property type="entry name" value="EF-hand"/>
    <property type="match status" value="1"/>
</dbReference>
<keyword evidence="4" id="KW-1185">Reference proteome</keyword>
<dbReference type="InterPro" id="IPR002048">
    <property type="entry name" value="EF_hand_dom"/>
</dbReference>